<dbReference type="InterPro" id="IPR012337">
    <property type="entry name" value="RNaseH-like_sf"/>
</dbReference>
<dbReference type="PRINTS" id="PR00106">
    <property type="entry name" value="DNAPOLB"/>
</dbReference>
<dbReference type="EMBL" id="LN734822">
    <property type="protein sequence ID" value="CEL24003.1"/>
    <property type="molecule type" value="Genomic_DNA"/>
</dbReference>
<dbReference type="RefSeq" id="WP_060537352.1">
    <property type="nucleotide sequence ID" value="NZ_LN734822.1"/>
</dbReference>
<dbReference type="InterPro" id="IPR017964">
    <property type="entry name" value="DNA-dir_DNA_pol_B_CS"/>
</dbReference>
<dbReference type="GO" id="GO:0003677">
    <property type="term" value="F:DNA binding"/>
    <property type="evidence" value="ECO:0007669"/>
    <property type="project" value="UniProtKB-KW"/>
</dbReference>
<evidence type="ECO:0000259" key="8">
    <source>
        <dbReference type="Pfam" id="PF00136"/>
    </source>
</evidence>
<evidence type="ECO:0000259" key="9">
    <source>
        <dbReference type="Pfam" id="PF03104"/>
    </source>
</evidence>
<sequence length="581" mass="66601">MTTKKFLLLDVDYITKNHEPTIRLFGKLLGNNDDQKHIIALDNSFKPYIYAIPSDMDSCINDLRDLGLSVVEKVSKMDMGKLKEVVKITFNHPNDIPKFKDKILNLSSVQEVREYDIPFDRRYLIDNGLSPMNGVEVQGKVLSDRHSICLFRMRNHPKLLELSLPKLKSLSFDIEVNNPKVIAQASTDPIVMISLSSNHGLEKIYSTKKSTSDFVRTVLNEKELIKKFVDTIKSENPDIILGYNSDNFSFPYIKERADRLGLSLNLGLDGSNIKLITVPKKAAMIKGRIHVDLYRIVRRHLQLNSHTIGSVCKELFGIHWIDIPASETFNCWNDDEKRENIFRYSLEDAKSIIQIGERILPMSIELARIVGQTLFDIVRRGTGTQVKWHLIRKAYEFGHILPNEPGKFERNVVGGYVEEPVQGLHANICYFDFRSLYPSIIIAKNISPETLCRDGDEKTCHIAPAFGYKFKKEPMGFIPTVTSQILNDRIHIKSMMKESADPEEKQILNFRQEALKTLISTIYGLYNHPQYRWYCVEASEAITAWGKDFLKKAMKDSEKHGFKPVYADTDGFFVTLCPKKD</sequence>
<dbReference type="InterPro" id="IPR006172">
    <property type="entry name" value="DNA-dir_DNA_pol_B"/>
</dbReference>
<dbReference type="InterPro" id="IPR006134">
    <property type="entry name" value="DNA-dir_DNA_pol_B_multi_dom"/>
</dbReference>
<protein>
    <recommendedName>
        <fullName evidence="7">DNA polymerase</fullName>
        <ecNumber evidence="7">2.7.7.7</ecNumber>
    </recommendedName>
</protein>
<keyword evidence="11" id="KW-1185">Reference proteome</keyword>
<dbReference type="Gene3D" id="1.10.287.690">
    <property type="entry name" value="Helix hairpin bin"/>
    <property type="match status" value="1"/>
</dbReference>
<dbReference type="InterPro" id="IPR036397">
    <property type="entry name" value="RNaseH_sf"/>
</dbReference>
<dbReference type="InterPro" id="IPR006133">
    <property type="entry name" value="DNA-dir_DNA_pol_B_exonuc"/>
</dbReference>
<dbReference type="PANTHER" id="PTHR10322:SF23">
    <property type="entry name" value="DNA POLYMERASE DELTA CATALYTIC SUBUNIT"/>
    <property type="match status" value="1"/>
</dbReference>
<dbReference type="SUPFAM" id="SSF56672">
    <property type="entry name" value="DNA/RNA polymerases"/>
    <property type="match status" value="1"/>
</dbReference>
<evidence type="ECO:0000256" key="7">
    <source>
        <dbReference type="RuleBase" id="RU000442"/>
    </source>
</evidence>
<feature type="domain" description="DNA-directed DNA polymerase family B exonuclease" evidence="9">
    <location>
        <begin position="111"/>
        <end position="308"/>
    </location>
</feature>
<dbReference type="Gene3D" id="3.30.342.10">
    <property type="entry name" value="DNA Polymerase, chain B, domain 1"/>
    <property type="match status" value="1"/>
</dbReference>
<dbReference type="InterPro" id="IPR050240">
    <property type="entry name" value="DNA_pol_type-B"/>
</dbReference>
<dbReference type="SUPFAM" id="SSF53098">
    <property type="entry name" value="Ribonuclease H-like"/>
    <property type="match status" value="1"/>
</dbReference>
<keyword evidence="3 7" id="KW-0548">Nucleotidyltransferase</keyword>
<evidence type="ECO:0000313" key="10">
    <source>
        <dbReference type="EMBL" id="CEL24003.1"/>
    </source>
</evidence>
<dbReference type="GO" id="GO:0003887">
    <property type="term" value="F:DNA-directed DNA polymerase activity"/>
    <property type="evidence" value="ECO:0007669"/>
    <property type="project" value="UniProtKB-KW"/>
</dbReference>
<dbReference type="Proteomes" id="UP000062768">
    <property type="component" value="Chromosome I"/>
</dbReference>
<evidence type="ECO:0000256" key="3">
    <source>
        <dbReference type="ARBA" id="ARBA00022695"/>
    </source>
</evidence>
<comment type="similarity">
    <text evidence="1 7">Belongs to the DNA polymerase type-B family.</text>
</comment>
<keyword evidence="4 7" id="KW-0239">DNA-directed DNA polymerase</keyword>
<dbReference type="Gene3D" id="3.30.420.10">
    <property type="entry name" value="Ribonuclease H-like superfamily/Ribonuclease H"/>
    <property type="match status" value="1"/>
</dbReference>
<dbReference type="PANTHER" id="PTHR10322">
    <property type="entry name" value="DNA POLYMERASE CATALYTIC SUBUNIT"/>
    <property type="match status" value="1"/>
</dbReference>
<dbReference type="GeneID" id="26738617"/>
<evidence type="ECO:0000256" key="6">
    <source>
        <dbReference type="ARBA" id="ARBA00049244"/>
    </source>
</evidence>
<keyword evidence="2 7" id="KW-0808">Transferase</keyword>
<evidence type="ECO:0000256" key="5">
    <source>
        <dbReference type="ARBA" id="ARBA00023125"/>
    </source>
</evidence>
<dbReference type="GO" id="GO:0006261">
    <property type="term" value="P:DNA-templated DNA replication"/>
    <property type="evidence" value="ECO:0007669"/>
    <property type="project" value="TreeGrafter"/>
</dbReference>
<dbReference type="PATRIC" id="fig|2162.10.peg.365"/>
<dbReference type="GO" id="GO:0000166">
    <property type="term" value="F:nucleotide binding"/>
    <property type="evidence" value="ECO:0007669"/>
    <property type="project" value="InterPro"/>
</dbReference>
<dbReference type="AlphaFoldDB" id="A0A0S4FLW4"/>
<proteinExistence type="inferred from homology"/>
<evidence type="ECO:0000256" key="2">
    <source>
        <dbReference type="ARBA" id="ARBA00022679"/>
    </source>
</evidence>
<name>A0A0S4FLW4_METFO</name>
<reference evidence="10" key="1">
    <citation type="submission" date="2014-09" db="EMBL/GenBank/DDBJ databases">
        <authorList>
            <person name="Wibberg D."/>
        </authorList>
    </citation>
    <scope>NUCLEOTIDE SEQUENCE [LARGE SCALE GENOMIC DNA]</scope>
    <source>
        <strain evidence="10">Mb9</strain>
    </source>
</reference>
<dbReference type="Gene3D" id="3.90.1600.10">
    <property type="entry name" value="Palm domain of DNA polymerase"/>
    <property type="match status" value="1"/>
</dbReference>
<evidence type="ECO:0000313" key="11">
    <source>
        <dbReference type="Proteomes" id="UP000062768"/>
    </source>
</evidence>
<evidence type="ECO:0000256" key="1">
    <source>
        <dbReference type="ARBA" id="ARBA00005755"/>
    </source>
</evidence>
<evidence type="ECO:0000256" key="4">
    <source>
        <dbReference type="ARBA" id="ARBA00022932"/>
    </source>
</evidence>
<dbReference type="PROSITE" id="PS00116">
    <property type="entry name" value="DNA_POLYMERASE_B"/>
    <property type="match status" value="1"/>
</dbReference>
<feature type="domain" description="DNA-directed DNA polymerase family B multifunctional" evidence="8">
    <location>
        <begin position="378"/>
        <end position="575"/>
    </location>
</feature>
<keyword evidence="7" id="KW-0235">DNA replication</keyword>
<dbReference type="Pfam" id="PF00136">
    <property type="entry name" value="DNA_pol_B"/>
    <property type="match status" value="1"/>
</dbReference>
<gene>
    <name evidence="10" type="primary">pol1</name>
    <name evidence="10" type="ORF">MB9_0355</name>
</gene>
<dbReference type="InterPro" id="IPR043502">
    <property type="entry name" value="DNA/RNA_pol_sf"/>
</dbReference>
<comment type="catalytic activity">
    <reaction evidence="6 7">
        <text>DNA(n) + a 2'-deoxyribonucleoside 5'-triphosphate = DNA(n+1) + diphosphate</text>
        <dbReference type="Rhea" id="RHEA:22508"/>
        <dbReference type="Rhea" id="RHEA-COMP:17339"/>
        <dbReference type="Rhea" id="RHEA-COMP:17340"/>
        <dbReference type="ChEBI" id="CHEBI:33019"/>
        <dbReference type="ChEBI" id="CHEBI:61560"/>
        <dbReference type="ChEBI" id="CHEBI:173112"/>
        <dbReference type="EC" id="2.7.7.7"/>
    </reaction>
</comment>
<dbReference type="Pfam" id="PF03104">
    <property type="entry name" value="DNA_pol_B_exo1"/>
    <property type="match status" value="1"/>
</dbReference>
<keyword evidence="5 7" id="KW-0238">DNA-binding</keyword>
<dbReference type="InterPro" id="IPR023211">
    <property type="entry name" value="DNA_pol_palm_dom_sf"/>
</dbReference>
<organism evidence="10 11">
    <name type="scientific">Methanobacterium formicicum</name>
    <dbReference type="NCBI Taxonomy" id="2162"/>
    <lineage>
        <taxon>Archaea</taxon>
        <taxon>Methanobacteriati</taxon>
        <taxon>Methanobacteriota</taxon>
        <taxon>Methanomada group</taxon>
        <taxon>Methanobacteria</taxon>
        <taxon>Methanobacteriales</taxon>
        <taxon>Methanobacteriaceae</taxon>
        <taxon>Methanobacterium</taxon>
    </lineage>
</organism>
<dbReference type="SMART" id="SM00486">
    <property type="entry name" value="POLBc"/>
    <property type="match status" value="1"/>
</dbReference>
<accession>A0A0S4FLW4</accession>
<dbReference type="EC" id="2.7.7.7" evidence="7"/>